<dbReference type="InterPro" id="IPR036388">
    <property type="entry name" value="WH-like_DNA-bd_sf"/>
</dbReference>
<dbReference type="Pfam" id="PF00392">
    <property type="entry name" value="GntR"/>
    <property type="match status" value="1"/>
</dbReference>
<dbReference type="PANTHER" id="PTHR44846:SF1">
    <property type="entry name" value="MANNOSYL-D-GLYCERATE TRANSPORT_METABOLISM SYSTEM REPRESSOR MNGR-RELATED"/>
    <property type="match status" value="1"/>
</dbReference>
<proteinExistence type="predicted"/>
<gene>
    <name evidence="5" type="ORF">H7J73_03540</name>
</gene>
<evidence type="ECO:0000259" key="4">
    <source>
        <dbReference type="PROSITE" id="PS50949"/>
    </source>
</evidence>
<dbReference type="SUPFAM" id="SSF46785">
    <property type="entry name" value="Winged helix' DNA-binding domain"/>
    <property type="match status" value="1"/>
</dbReference>
<dbReference type="PROSITE" id="PS50949">
    <property type="entry name" value="HTH_GNTR"/>
    <property type="match status" value="1"/>
</dbReference>
<comment type="caution">
    <text evidence="5">The sequence shown here is derived from an EMBL/GenBank/DDBJ whole genome shotgun (WGS) entry which is preliminary data.</text>
</comment>
<dbReference type="InterPro" id="IPR036390">
    <property type="entry name" value="WH_DNA-bd_sf"/>
</dbReference>
<dbReference type="PRINTS" id="PR00035">
    <property type="entry name" value="HTHGNTR"/>
</dbReference>
<keyword evidence="6" id="KW-1185">Reference proteome</keyword>
<keyword evidence="2" id="KW-0238">DNA-binding</keyword>
<dbReference type="EMBL" id="JACKTY010000012">
    <property type="protein sequence ID" value="MCV7225109.1"/>
    <property type="molecule type" value="Genomic_DNA"/>
</dbReference>
<dbReference type="Gene3D" id="1.10.10.10">
    <property type="entry name" value="Winged helix-like DNA-binding domain superfamily/Winged helix DNA-binding domain"/>
    <property type="match status" value="1"/>
</dbReference>
<dbReference type="SUPFAM" id="SSF64288">
    <property type="entry name" value="Chorismate lyase-like"/>
    <property type="match status" value="1"/>
</dbReference>
<evidence type="ECO:0000256" key="1">
    <source>
        <dbReference type="ARBA" id="ARBA00023015"/>
    </source>
</evidence>
<dbReference type="InterPro" id="IPR028978">
    <property type="entry name" value="Chorismate_lyase_/UTRA_dom_sf"/>
</dbReference>
<dbReference type="Pfam" id="PF07702">
    <property type="entry name" value="UTRA"/>
    <property type="match status" value="1"/>
</dbReference>
<keyword evidence="1" id="KW-0805">Transcription regulation</keyword>
<accession>A0ABT3C6M5</accession>
<dbReference type="RefSeq" id="WP_264065862.1">
    <property type="nucleotide sequence ID" value="NZ_JACKTY010000012.1"/>
</dbReference>
<sequence>MTETIDRNSAIPLYVQLSDLIRERIKRGEWVPDQKIPSENELNQLYGISRMTARQVLSKLVDEGLLFRVQGKGTFVAHRKISTQSPSYRGIREQLEQQGYATSTEILGAALVDADARSAEQLGLPVGTPVYSIRRLRRVDGAPISLHESFVPQSLAPGVIDHDLVGEQLCTVLDRDFGLRMAEVSETLEAATASKSQAKLFGNQPGAPLLLLEQRIAAPDGHPFEFTRIHFRGDVIRLQFHYSH</sequence>
<organism evidence="5 6">
    <name type="scientific">Mycolicibacterium komossense</name>
    <dbReference type="NCBI Taxonomy" id="1779"/>
    <lineage>
        <taxon>Bacteria</taxon>
        <taxon>Bacillati</taxon>
        <taxon>Actinomycetota</taxon>
        <taxon>Actinomycetes</taxon>
        <taxon>Mycobacteriales</taxon>
        <taxon>Mycobacteriaceae</taxon>
        <taxon>Mycolicibacterium</taxon>
    </lineage>
</organism>
<evidence type="ECO:0000313" key="5">
    <source>
        <dbReference type="EMBL" id="MCV7225109.1"/>
    </source>
</evidence>
<dbReference type="PANTHER" id="PTHR44846">
    <property type="entry name" value="MANNOSYL-D-GLYCERATE TRANSPORT/METABOLISM SYSTEM REPRESSOR MNGR-RELATED"/>
    <property type="match status" value="1"/>
</dbReference>
<name>A0ABT3C6M5_9MYCO</name>
<dbReference type="CDD" id="cd07377">
    <property type="entry name" value="WHTH_GntR"/>
    <property type="match status" value="1"/>
</dbReference>
<dbReference type="SMART" id="SM00345">
    <property type="entry name" value="HTH_GNTR"/>
    <property type="match status" value="1"/>
</dbReference>
<dbReference type="InterPro" id="IPR050679">
    <property type="entry name" value="Bact_HTH_transcr_reg"/>
</dbReference>
<keyword evidence="3" id="KW-0804">Transcription</keyword>
<dbReference type="Gene3D" id="3.40.1410.10">
    <property type="entry name" value="Chorismate lyase-like"/>
    <property type="match status" value="1"/>
</dbReference>
<evidence type="ECO:0000313" key="6">
    <source>
        <dbReference type="Proteomes" id="UP001526201"/>
    </source>
</evidence>
<evidence type="ECO:0000256" key="3">
    <source>
        <dbReference type="ARBA" id="ARBA00023163"/>
    </source>
</evidence>
<evidence type="ECO:0000256" key="2">
    <source>
        <dbReference type="ARBA" id="ARBA00023125"/>
    </source>
</evidence>
<dbReference type="InterPro" id="IPR000524">
    <property type="entry name" value="Tscrpt_reg_HTH_GntR"/>
</dbReference>
<feature type="domain" description="HTH gntR-type" evidence="4">
    <location>
        <begin position="11"/>
        <end position="79"/>
    </location>
</feature>
<dbReference type="InterPro" id="IPR011663">
    <property type="entry name" value="UTRA"/>
</dbReference>
<protein>
    <submittedName>
        <fullName evidence="5">GntR family transcriptional regulator</fullName>
    </submittedName>
</protein>
<dbReference type="Proteomes" id="UP001526201">
    <property type="component" value="Unassembled WGS sequence"/>
</dbReference>
<reference evidence="5 6" key="1">
    <citation type="journal article" date="2022" name="BMC Genomics">
        <title>Comparative genome analysis of mycobacteria focusing on tRNA and non-coding RNA.</title>
        <authorList>
            <person name="Behra P.R.K."/>
            <person name="Pettersson B.M.F."/>
            <person name="Ramesh M."/>
            <person name="Das S."/>
            <person name="Dasgupta S."/>
            <person name="Kirsebom L.A."/>
        </authorList>
    </citation>
    <scope>NUCLEOTIDE SEQUENCE [LARGE SCALE GENOMIC DNA]</scope>
    <source>
        <strain evidence="5 6">DSM 44078</strain>
    </source>
</reference>
<dbReference type="SMART" id="SM00866">
    <property type="entry name" value="UTRA"/>
    <property type="match status" value="1"/>
</dbReference>